<keyword evidence="3" id="KW-1185">Reference proteome</keyword>
<name>A0A225W6Q5_9STRA</name>
<feature type="region of interest" description="Disordered" evidence="1">
    <location>
        <begin position="149"/>
        <end position="171"/>
    </location>
</feature>
<accession>A0A225W6Q5</accession>
<feature type="compositionally biased region" description="Basic and acidic residues" evidence="1">
    <location>
        <begin position="72"/>
        <end position="93"/>
    </location>
</feature>
<evidence type="ECO:0000313" key="3">
    <source>
        <dbReference type="Proteomes" id="UP000198211"/>
    </source>
</evidence>
<dbReference type="Proteomes" id="UP000198211">
    <property type="component" value="Unassembled WGS sequence"/>
</dbReference>
<evidence type="ECO:0008006" key="4">
    <source>
        <dbReference type="Google" id="ProtNLM"/>
    </source>
</evidence>
<organism evidence="2 3">
    <name type="scientific">Phytophthora megakarya</name>
    <dbReference type="NCBI Taxonomy" id="4795"/>
    <lineage>
        <taxon>Eukaryota</taxon>
        <taxon>Sar</taxon>
        <taxon>Stramenopiles</taxon>
        <taxon>Oomycota</taxon>
        <taxon>Peronosporomycetes</taxon>
        <taxon>Peronosporales</taxon>
        <taxon>Peronosporaceae</taxon>
        <taxon>Phytophthora</taxon>
    </lineage>
</organism>
<feature type="region of interest" description="Disordered" evidence="1">
    <location>
        <begin position="55"/>
        <end position="115"/>
    </location>
</feature>
<comment type="caution">
    <text evidence="2">The sequence shown here is derived from an EMBL/GenBank/DDBJ whole genome shotgun (WGS) entry which is preliminary data.</text>
</comment>
<dbReference type="AlphaFoldDB" id="A0A225W6Q5"/>
<evidence type="ECO:0000256" key="1">
    <source>
        <dbReference type="SAM" id="MobiDB-lite"/>
    </source>
</evidence>
<protein>
    <recommendedName>
        <fullName evidence="4">Reverse transcriptase</fullName>
    </recommendedName>
</protein>
<sequence>MQAERIYAEDPLQQDWDDIAEKVIFAINNSIDATRKETSFYLVHDLLSRQCPRHFNEASDDSRTPWPGAGRRTRENSESQKHNESLSRTEKAAIPRTDQTVTPDDGPDETGRPKVRVKEKVQELAYELDLPDRSGYRFYPVMHVSRQKAADKFNNRPNTRVAEEVTDASQL</sequence>
<gene>
    <name evidence="2" type="ORF">PHMEG_00014300</name>
</gene>
<dbReference type="EMBL" id="NBNE01001820">
    <property type="protein sequence ID" value="OWZ12530.1"/>
    <property type="molecule type" value="Genomic_DNA"/>
</dbReference>
<evidence type="ECO:0000313" key="2">
    <source>
        <dbReference type="EMBL" id="OWZ12530.1"/>
    </source>
</evidence>
<proteinExistence type="predicted"/>
<reference evidence="3" key="1">
    <citation type="submission" date="2017-03" db="EMBL/GenBank/DDBJ databases">
        <title>Phytopthora megakarya and P. palmivora, two closely related causual agents of cacao black pod achieved similar genome size and gene model numbers by different mechanisms.</title>
        <authorList>
            <person name="Ali S."/>
            <person name="Shao J."/>
            <person name="Larry D.J."/>
            <person name="Kronmiller B."/>
            <person name="Shen D."/>
            <person name="Strem M.D."/>
            <person name="Melnick R.L."/>
            <person name="Guiltinan M.J."/>
            <person name="Tyler B.M."/>
            <person name="Meinhardt L.W."/>
            <person name="Bailey B.A."/>
        </authorList>
    </citation>
    <scope>NUCLEOTIDE SEQUENCE [LARGE SCALE GENOMIC DNA]</scope>
    <source>
        <strain evidence="3">zdho120</strain>
    </source>
</reference>